<dbReference type="GO" id="GO:0005886">
    <property type="term" value="C:plasma membrane"/>
    <property type="evidence" value="ECO:0007669"/>
    <property type="project" value="UniProtKB-SubCell"/>
</dbReference>
<dbReference type="PANTHER" id="PTHR33452">
    <property type="entry name" value="OXIDOREDUCTASE CATD-RELATED"/>
    <property type="match status" value="1"/>
</dbReference>
<evidence type="ECO:0000313" key="9">
    <source>
        <dbReference type="Proteomes" id="UP000194664"/>
    </source>
</evidence>
<comment type="caution">
    <text evidence="8">The sequence shown here is derived from an EMBL/GenBank/DDBJ whole genome shotgun (WGS) entry which is preliminary data.</text>
</comment>
<dbReference type="RefSeq" id="WP_086451745.1">
    <property type="nucleotide sequence ID" value="NZ_MSPP01000003.1"/>
</dbReference>
<feature type="transmembrane region" description="Helical" evidence="7">
    <location>
        <begin position="107"/>
        <end position="132"/>
    </location>
</feature>
<accession>A0A251WYR1</accession>
<protein>
    <recommendedName>
        <fullName evidence="10">DoxX family protein</fullName>
    </recommendedName>
</protein>
<evidence type="ECO:0000256" key="7">
    <source>
        <dbReference type="SAM" id="Phobius"/>
    </source>
</evidence>
<feature type="transmembrane region" description="Helical" evidence="7">
    <location>
        <begin position="73"/>
        <end position="95"/>
    </location>
</feature>
<evidence type="ECO:0000256" key="6">
    <source>
        <dbReference type="ARBA" id="ARBA00023136"/>
    </source>
</evidence>
<evidence type="ECO:0000256" key="5">
    <source>
        <dbReference type="ARBA" id="ARBA00022989"/>
    </source>
</evidence>
<feature type="transmembrane region" description="Helical" evidence="7">
    <location>
        <begin position="144"/>
        <end position="164"/>
    </location>
</feature>
<evidence type="ECO:0000256" key="1">
    <source>
        <dbReference type="ARBA" id="ARBA00004651"/>
    </source>
</evidence>
<dbReference type="EMBL" id="MSPP01000003">
    <property type="protein sequence ID" value="OUD09275.1"/>
    <property type="molecule type" value="Genomic_DNA"/>
</dbReference>
<dbReference type="PANTHER" id="PTHR33452:SF1">
    <property type="entry name" value="INNER MEMBRANE PROTEIN YPHA-RELATED"/>
    <property type="match status" value="1"/>
</dbReference>
<evidence type="ECO:0000256" key="2">
    <source>
        <dbReference type="ARBA" id="ARBA00006679"/>
    </source>
</evidence>
<comment type="subcellular location">
    <subcellularLocation>
        <location evidence="1">Cell membrane</location>
        <topology evidence="1">Multi-pass membrane protein</topology>
    </subcellularLocation>
</comment>
<feature type="transmembrane region" description="Helical" evidence="7">
    <location>
        <begin position="12"/>
        <end position="32"/>
    </location>
</feature>
<dbReference type="Proteomes" id="UP000194664">
    <property type="component" value="Unassembled WGS sequence"/>
</dbReference>
<keyword evidence="5 7" id="KW-1133">Transmembrane helix</keyword>
<organism evidence="8 9">
    <name type="scientific">Marivivens niveibacter</name>
    <dbReference type="NCBI Taxonomy" id="1930667"/>
    <lineage>
        <taxon>Bacteria</taxon>
        <taxon>Pseudomonadati</taxon>
        <taxon>Pseudomonadota</taxon>
        <taxon>Alphaproteobacteria</taxon>
        <taxon>Rhodobacterales</taxon>
        <taxon>Paracoccaceae</taxon>
        <taxon>Marivivens group</taxon>
        <taxon>Marivivens</taxon>
    </lineage>
</organism>
<evidence type="ECO:0000256" key="4">
    <source>
        <dbReference type="ARBA" id="ARBA00022692"/>
    </source>
</evidence>
<dbReference type="OrthoDB" id="121744at2"/>
<keyword evidence="3" id="KW-1003">Cell membrane</keyword>
<dbReference type="InterPro" id="IPR051907">
    <property type="entry name" value="DoxX-like_oxidoreductase"/>
</dbReference>
<gene>
    <name evidence="8" type="ORF">BVC71_11300</name>
</gene>
<keyword evidence="6 7" id="KW-0472">Membrane</keyword>
<dbReference type="AlphaFoldDB" id="A0A251WYR1"/>
<evidence type="ECO:0008006" key="10">
    <source>
        <dbReference type="Google" id="ProtNLM"/>
    </source>
</evidence>
<reference evidence="8 9" key="1">
    <citation type="submission" date="2016-12" db="EMBL/GenBank/DDBJ databases">
        <title>The draft genome sequence of HSLHS2.</title>
        <authorList>
            <person name="Hu D."/>
            <person name="Wang L."/>
            <person name="Shao Z."/>
        </authorList>
    </citation>
    <scope>NUCLEOTIDE SEQUENCE [LARGE SCALE GENOMIC DNA]</scope>
    <source>
        <strain evidence="8">MCCC 1A06712</strain>
    </source>
</reference>
<dbReference type="Pfam" id="PF07681">
    <property type="entry name" value="DoxX"/>
    <property type="match status" value="1"/>
</dbReference>
<comment type="similarity">
    <text evidence="2">Belongs to the DoxX family.</text>
</comment>
<keyword evidence="9" id="KW-1185">Reference proteome</keyword>
<proteinExistence type="inferred from homology"/>
<sequence length="188" mass="20099">MTIYDPINRIAAPSIGTLARLVFAATLAPYFWASAMTKVGAPLGPFTPSAGAYFQIFPRLIEQAGYDPSALGIVPTFIVIAGTLAEFVLPALIIIGAATRPAAIGMIVFIIVQSLTDIVGHGIDAATLGALFDRMPDGIILDQRLMWVFVLFSLALTGAGPISVDRWFSRAKAPIWLLRSNPDKTARL</sequence>
<evidence type="ECO:0000256" key="3">
    <source>
        <dbReference type="ARBA" id="ARBA00022475"/>
    </source>
</evidence>
<name>A0A251WYR1_9RHOB</name>
<dbReference type="InterPro" id="IPR032808">
    <property type="entry name" value="DoxX"/>
</dbReference>
<evidence type="ECO:0000313" key="8">
    <source>
        <dbReference type="EMBL" id="OUD09275.1"/>
    </source>
</evidence>
<keyword evidence="4 7" id="KW-0812">Transmembrane</keyword>